<comment type="caution">
    <text evidence="5">The sequence shown here is derived from an EMBL/GenBank/DDBJ whole genome shotgun (WGS) entry which is preliminary data.</text>
</comment>
<evidence type="ECO:0000259" key="4">
    <source>
        <dbReference type="Pfam" id="PF13193"/>
    </source>
</evidence>
<evidence type="ECO:0000259" key="3">
    <source>
        <dbReference type="Pfam" id="PF00501"/>
    </source>
</evidence>
<dbReference type="NCBIfam" id="TIGR02262">
    <property type="entry name" value="benz_CoA_lig"/>
    <property type="match status" value="1"/>
</dbReference>
<dbReference type="GO" id="GO:0044550">
    <property type="term" value="P:secondary metabolite biosynthetic process"/>
    <property type="evidence" value="ECO:0007669"/>
    <property type="project" value="TreeGrafter"/>
</dbReference>
<dbReference type="Pfam" id="PF13193">
    <property type="entry name" value="AMP-binding_C"/>
    <property type="match status" value="1"/>
</dbReference>
<evidence type="ECO:0000256" key="1">
    <source>
        <dbReference type="ARBA" id="ARBA00022598"/>
    </source>
</evidence>
<keyword evidence="2" id="KW-1133">Transmembrane helix</keyword>
<keyword evidence="1 5" id="KW-0436">Ligase</keyword>
<dbReference type="AlphaFoldDB" id="A0A831RQQ7"/>
<dbReference type="PANTHER" id="PTHR43352:SF1">
    <property type="entry name" value="ANTHRANILATE--COA LIGASE"/>
    <property type="match status" value="1"/>
</dbReference>
<dbReference type="GO" id="GO:0005524">
    <property type="term" value="F:ATP binding"/>
    <property type="evidence" value="ECO:0007669"/>
    <property type="project" value="InterPro"/>
</dbReference>
<dbReference type="GO" id="GO:0016405">
    <property type="term" value="F:CoA-ligase activity"/>
    <property type="evidence" value="ECO:0007669"/>
    <property type="project" value="InterPro"/>
</dbReference>
<dbReference type="Gene3D" id="3.40.50.12780">
    <property type="entry name" value="N-terminal domain of ligase-like"/>
    <property type="match status" value="1"/>
</dbReference>
<dbReference type="Gene3D" id="3.30.300.30">
    <property type="match status" value="1"/>
</dbReference>
<name>A0A831RQQ7_9GAMM</name>
<gene>
    <name evidence="5" type="ORF">ENI96_13540</name>
</gene>
<dbReference type="SUPFAM" id="SSF56801">
    <property type="entry name" value="Acetyl-CoA synthetase-like"/>
    <property type="match status" value="1"/>
</dbReference>
<dbReference type="InterPro" id="IPR045851">
    <property type="entry name" value="AMP-bd_C_sf"/>
</dbReference>
<dbReference type="InterPro" id="IPR011957">
    <property type="entry name" value="Benz_CoA_lig"/>
</dbReference>
<proteinExistence type="predicted"/>
<dbReference type="InterPro" id="IPR025110">
    <property type="entry name" value="AMP-bd_C"/>
</dbReference>
<dbReference type="GO" id="GO:0016878">
    <property type="term" value="F:acid-thiol ligase activity"/>
    <property type="evidence" value="ECO:0007669"/>
    <property type="project" value="TreeGrafter"/>
</dbReference>
<protein>
    <submittedName>
        <fullName evidence="5">Benzoate-CoA ligase family protein</fullName>
    </submittedName>
</protein>
<dbReference type="EMBL" id="DRKP01000168">
    <property type="protein sequence ID" value="HEB97440.1"/>
    <property type="molecule type" value="Genomic_DNA"/>
</dbReference>
<feature type="transmembrane region" description="Helical" evidence="2">
    <location>
        <begin position="81"/>
        <end position="98"/>
    </location>
</feature>
<organism evidence="5">
    <name type="scientific">Sedimenticola thiotaurini</name>
    <dbReference type="NCBI Taxonomy" id="1543721"/>
    <lineage>
        <taxon>Bacteria</taxon>
        <taxon>Pseudomonadati</taxon>
        <taxon>Pseudomonadota</taxon>
        <taxon>Gammaproteobacteria</taxon>
        <taxon>Chromatiales</taxon>
        <taxon>Sedimenticolaceae</taxon>
        <taxon>Sedimenticola</taxon>
    </lineage>
</organism>
<keyword evidence="2" id="KW-0812">Transmembrane</keyword>
<keyword evidence="2" id="KW-0472">Membrane</keyword>
<evidence type="ECO:0000256" key="2">
    <source>
        <dbReference type="SAM" id="Phobius"/>
    </source>
</evidence>
<feature type="domain" description="AMP-dependent synthetase/ligase" evidence="3">
    <location>
        <begin position="34"/>
        <end position="388"/>
    </location>
</feature>
<dbReference type="Pfam" id="PF00501">
    <property type="entry name" value="AMP-binding"/>
    <property type="match status" value="1"/>
</dbReference>
<reference evidence="5" key="1">
    <citation type="journal article" date="2020" name="mSystems">
        <title>Genome- and Community-Level Interaction Insights into Carbon Utilization and Element Cycling Functions of Hydrothermarchaeota in Hydrothermal Sediment.</title>
        <authorList>
            <person name="Zhou Z."/>
            <person name="Liu Y."/>
            <person name="Xu W."/>
            <person name="Pan J."/>
            <person name="Luo Z.H."/>
            <person name="Li M."/>
        </authorList>
    </citation>
    <scope>NUCLEOTIDE SEQUENCE [LARGE SCALE GENOMIC DNA]</scope>
    <source>
        <strain evidence="5">HyVt-443</strain>
    </source>
</reference>
<evidence type="ECO:0000313" key="5">
    <source>
        <dbReference type="EMBL" id="HEB97440.1"/>
    </source>
</evidence>
<dbReference type="InterPro" id="IPR000873">
    <property type="entry name" value="AMP-dep_synth/lig_dom"/>
</dbReference>
<accession>A0A831RQQ7</accession>
<dbReference type="Proteomes" id="UP000886251">
    <property type="component" value="Unassembled WGS sequence"/>
</dbReference>
<feature type="domain" description="AMP-binding enzyme C-terminal" evidence="4">
    <location>
        <begin position="438"/>
        <end position="516"/>
    </location>
</feature>
<sequence length="544" mass="59735">MPVGMTGRAAETASPMNAAAEVLGGPGDPFPDHLPAIRHRDRSLSRGDLRRLVAGHAQALTAAGVSRGDRVLFLLDDSPELVAAYLAVIGIGAVAIAYNTRAAARDLRFVLDDSGARLLFIESALLPLYREIEDSLGRPVQPVVRGAPEAMAAGPALTMEDFATSRPERFEPVPMASDEMAFWIYTSGTTGHPKAAVHRHRDVLLADRHLRENLGVEPGDRILCSSKLFFAYALGHLLLGGLRAGATLVLFDGWPDAERVARQVERHRPDHFFSVPTFYRNLLRDGQAARPAFRAIRHCVSAGEALPAALSQAWLETTGRPVLEGIGTTESIFLFIANTPRRHRPGSSGRPLPWAEVQLRDEAGEPVTQPDAPGILWLRMESVCDGYWNRPEATGDAFRDGWYRTGDVFTRDRDGWWHHQGRADNMLKISGQWVSPAEIEECVLEVPGVVEAALIGVPDADGLVRITLFVVADAADRGEETLQREIQARLRRCLSIYKCPRQVRFIDAIPRTDTGKIQKYKLQALLAEQAGRASDGPDNNNSLR</sequence>
<feature type="transmembrane region" description="Helical" evidence="2">
    <location>
        <begin position="229"/>
        <end position="251"/>
    </location>
</feature>
<dbReference type="PANTHER" id="PTHR43352">
    <property type="entry name" value="ACETYL-COA SYNTHETASE"/>
    <property type="match status" value="1"/>
</dbReference>
<dbReference type="InterPro" id="IPR042099">
    <property type="entry name" value="ANL_N_sf"/>
</dbReference>